<feature type="transmembrane region" description="Helical" evidence="8">
    <location>
        <begin position="33"/>
        <end position="53"/>
    </location>
</feature>
<dbReference type="Pfam" id="PF02659">
    <property type="entry name" value="Mntp"/>
    <property type="match status" value="1"/>
</dbReference>
<gene>
    <name evidence="9" type="primary">yebN</name>
    <name evidence="8" type="synonym">mntP</name>
    <name evidence="9" type="ORF">NCTC7915_01299</name>
</gene>
<keyword evidence="4 8" id="KW-1133">Transmembrane helix</keyword>
<dbReference type="PANTHER" id="PTHR35529:SF1">
    <property type="entry name" value="MANGANESE EFFLUX PUMP MNTP-RELATED"/>
    <property type="match status" value="1"/>
</dbReference>
<feature type="transmembrane region" description="Helical" evidence="8">
    <location>
        <begin position="194"/>
        <end position="211"/>
    </location>
</feature>
<dbReference type="EMBL" id="UFYA01000001">
    <property type="protein sequence ID" value="STD10084.1"/>
    <property type="molecule type" value="Genomic_DNA"/>
</dbReference>
<evidence type="ECO:0000313" key="9">
    <source>
        <dbReference type="EMBL" id="STD10084.1"/>
    </source>
</evidence>
<accession>A0AA46BNK8</accession>
<organism evidence="9 10">
    <name type="scientific">Dermatophilus congolensis</name>
    <dbReference type="NCBI Taxonomy" id="1863"/>
    <lineage>
        <taxon>Bacteria</taxon>
        <taxon>Bacillati</taxon>
        <taxon>Actinomycetota</taxon>
        <taxon>Actinomycetes</taxon>
        <taxon>Micrococcales</taxon>
        <taxon>Dermatophilaceae</taxon>
        <taxon>Dermatophilus</taxon>
    </lineage>
</organism>
<dbReference type="PANTHER" id="PTHR35529">
    <property type="entry name" value="MANGANESE EFFLUX PUMP MNTP-RELATED"/>
    <property type="match status" value="1"/>
</dbReference>
<evidence type="ECO:0000256" key="4">
    <source>
        <dbReference type="ARBA" id="ARBA00022989"/>
    </source>
</evidence>
<keyword evidence="5 8" id="KW-0406">Ion transport</keyword>
<name>A0AA46BNK8_9MICO</name>
<keyword evidence="3 8" id="KW-0812">Transmembrane</keyword>
<sequence>MDERDLRHRQGVEVSYLLTSGTRDERSLARMSVVTMFLVAFGVSADAFAVALGKGLTLPRVDIRAVLAVAVTFGAFQAAMPLLGWFLGASFAPYIEAVDHWIAFVLLGVIGAHMMWGALRGGDEAGFSDRLTLRSLLVLGVATSIDALVIGVGLAFMKVDVFVTVAIVGLVTFLISAAGMLVGQKIGNRWGTPAELLGGSILIGLGVLALWEHLAA</sequence>
<feature type="transmembrane region" description="Helical" evidence="8">
    <location>
        <begin position="65"/>
        <end position="88"/>
    </location>
</feature>
<comment type="subcellular location">
    <subcellularLocation>
        <location evidence="8">Cell membrane</location>
        <topology evidence="8">Multi-pass membrane protein</topology>
    </subcellularLocation>
</comment>
<feature type="transmembrane region" description="Helical" evidence="8">
    <location>
        <begin position="100"/>
        <end position="119"/>
    </location>
</feature>
<keyword evidence="7 8" id="KW-0464">Manganese</keyword>
<keyword evidence="1 8" id="KW-0813">Transport</keyword>
<dbReference type="HAMAP" id="MF_01521">
    <property type="entry name" value="MntP_pump"/>
    <property type="match status" value="1"/>
</dbReference>
<dbReference type="AlphaFoldDB" id="A0AA46BNK8"/>
<dbReference type="Proteomes" id="UP000254118">
    <property type="component" value="Unassembled WGS sequence"/>
</dbReference>
<dbReference type="GO" id="GO:0005384">
    <property type="term" value="F:manganese ion transmembrane transporter activity"/>
    <property type="evidence" value="ECO:0007669"/>
    <property type="project" value="UniProtKB-UniRule"/>
</dbReference>
<proteinExistence type="inferred from homology"/>
<feature type="transmembrane region" description="Helical" evidence="8">
    <location>
        <begin position="131"/>
        <end position="156"/>
    </location>
</feature>
<keyword evidence="2 8" id="KW-1003">Cell membrane</keyword>
<evidence type="ECO:0000256" key="1">
    <source>
        <dbReference type="ARBA" id="ARBA00022448"/>
    </source>
</evidence>
<evidence type="ECO:0000313" key="10">
    <source>
        <dbReference type="Proteomes" id="UP000254118"/>
    </source>
</evidence>
<evidence type="ECO:0000256" key="5">
    <source>
        <dbReference type="ARBA" id="ARBA00023065"/>
    </source>
</evidence>
<comment type="caution">
    <text evidence="9">The sequence shown here is derived from an EMBL/GenBank/DDBJ whole genome shotgun (WGS) entry which is preliminary data.</text>
</comment>
<evidence type="ECO:0000256" key="8">
    <source>
        <dbReference type="HAMAP-Rule" id="MF_01521"/>
    </source>
</evidence>
<keyword evidence="6 8" id="KW-0472">Membrane</keyword>
<evidence type="ECO:0000256" key="6">
    <source>
        <dbReference type="ARBA" id="ARBA00023136"/>
    </source>
</evidence>
<dbReference type="InterPro" id="IPR022929">
    <property type="entry name" value="Put_MntP"/>
</dbReference>
<dbReference type="InterPro" id="IPR003810">
    <property type="entry name" value="Mntp/YtaF"/>
</dbReference>
<comment type="function">
    <text evidence="8">Probably functions as a manganese efflux pump.</text>
</comment>
<evidence type="ECO:0000256" key="7">
    <source>
        <dbReference type="ARBA" id="ARBA00023211"/>
    </source>
</evidence>
<dbReference type="GO" id="GO:0005886">
    <property type="term" value="C:plasma membrane"/>
    <property type="evidence" value="ECO:0007669"/>
    <property type="project" value="UniProtKB-SubCell"/>
</dbReference>
<evidence type="ECO:0000256" key="2">
    <source>
        <dbReference type="ARBA" id="ARBA00022475"/>
    </source>
</evidence>
<evidence type="ECO:0000256" key="3">
    <source>
        <dbReference type="ARBA" id="ARBA00022692"/>
    </source>
</evidence>
<feature type="transmembrane region" description="Helical" evidence="8">
    <location>
        <begin position="162"/>
        <end position="182"/>
    </location>
</feature>
<protein>
    <recommendedName>
        <fullName evidence="8">Putative manganese efflux pump MntP</fullName>
    </recommendedName>
</protein>
<comment type="similarity">
    <text evidence="8">Belongs to the MntP (TC 9.B.29) family.</text>
</comment>
<reference evidence="9 10" key="1">
    <citation type="submission" date="2018-06" db="EMBL/GenBank/DDBJ databases">
        <authorList>
            <consortium name="Pathogen Informatics"/>
            <person name="Doyle S."/>
        </authorList>
    </citation>
    <scope>NUCLEOTIDE SEQUENCE [LARGE SCALE GENOMIC DNA]</scope>
    <source>
        <strain evidence="9 10">NCTC7915</strain>
    </source>
</reference>